<proteinExistence type="predicted"/>
<reference evidence="1" key="2">
    <citation type="journal article" date="2008" name="Genome Biol.">
        <title>Improved genome assembly and evidence-based global gene model set for the chordate Ciona intestinalis: new insight into intron and operon populations.</title>
        <authorList>
            <person name="Satou Y."/>
            <person name="Mineta K."/>
            <person name="Ogasawara M."/>
            <person name="Sasakura Y."/>
            <person name="Shoguchi E."/>
            <person name="Ueno K."/>
            <person name="Yamada L."/>
            <person name="Matsumoto J."/>
            <person name="Wasserscheid J."/>
            <person name="Dewar K."/>
            <person name="Wiley G.B."/>
            <person name="Macmil S.L."/>
            <person name="Roe B.A."/>
            <person name="Zeller R.W."/>
            <person name="Hastings K.E."/>
            <person name="Lemaire P."/>
            <person name="Lindquist E."/>
            <person name="Endo T."/>
            <person name="Hotta K."/>
            <person name="Inaba K."/>
        </authorList>
    </citation>
    <scope>NUCLEOTIDE SEQUENCE [LARGE SCALE GENOMIC DNA]</scope>
    <source>
        <strain evidence="1">wild type</strain>
    </source>
</reference>
<dbReference type="EMBL" id="EAAA01000049">
    <property type="status" value="NOT_ANNOTATED_CDS"/>
    <property type="molecule type" value="Genomic_DNA"/>
</dbReference>
<dbReference type="InParanoid" id="H2XKR0"/>
<evidence type="ECO:0000313" key="2">
    <source>
        <dbReference type="Proteomes" id="UP000008144"/>
    </source>
</evidence>
<reference evidence="1" key="4">
    <citation type="submission" date="2025-09" db="UniProtKB">
        <authorList>
            <consortium name="Ensembl"/>
        </authorList>
    </citation>
    <scope>IDENTIFICATION</scope>
</reference>
<reference evidence="2" key="1">
    <citation type="journal article" date="2002" name="Science">
        <title>The draft genome of Ciona intestinalis: insights into chordate and vertebrate origins.</title>
        <authorList>
            <person name="Dehal P."/>
            <person name="Satou Y."/>
            <person name="Campbell R.K."/>
            <person name="Chapman J."/>
            <person name="Degnan B."/>
            <person name="De Tomaso A."/>
            <person name="Davidson B."/>
            <person name="Di Gregorio A."/>
            <person name="Gelpke M."/>
            <person name="Goodstein D.M."/>
            <person name="Harafuji N."/>
            <person name="Hastings K.E."/>
            <person name="Ho I."/>
            <person name="Hotta K."/>
            <person name="Huang W."/>
            <person name="Kawashima T."/>
            <person name="Lemaire P."/>
            <person name="Martinez D."/>
            <person name="Meinertzhagen I.A."/>
            <person name="Necula S."/>
            <person name="Nonaka M."/>
            <person name="Putnam N."/>
            <person name="Rash S."/>
            <person name="Saiga H."/>
            <person name="Satake M."/>
            <person name="Terry A."/>
            <person name="Yamada L."/>
            <person name="Wang H.G."/>
            <person name="Awazu S."/>
            <person name="Azumi K."/>
            <person name="Boore J."/>
            <person name="Branno M."/>
            <person name="Chin-Bow S."/>
            <person name="DeSantis R."/>
            <person name="Doyle S."/>
            <person name="Francino P."/>
            <person name="Keys D.N."/>
            <person name="Haga S."/>
            <person name="Hayashi H."/>
            <person name="Hino K."/>
            <person name="Imai K.S."/>
            <person name="Inaba K."/>
            <person name="Kano S."/>
            <person name="Kobayashi K."/>
            <person name="Kobayashi M."/>
            <person name="Lee B.I."/>
            <person name="Makabe K.W."/>
            <person name="Manohar C."/>
            <person name="Matassi G."/>
            <person name="Medina M."/>
            <person name="Mochizuki Y."/>
            <person name="Mount S."/>
            <person name="Morishita T."/>
            <person name="Miura S."/>
            <person name="Nakayama A."/>
            <person name="Nishizaka S."/>
            <person name="Nomoto H."/>
            <person name="Ohta F."/>
            <person name="Oishi K."/>
            <person name="Rigoutsos I."/>
            <person name="Sano M."/>
            <person name="Sasaki A."/>
            <person name="Sasakura Y."/>
            <person name="Shoguchi E."/>
            <person name="Shin-i T."/>
            <person name="Spagnuolo A."/>
            <person name="Stainier D."/>
            <person name="Suzuki M.M."/>
            <person name="Tassy O."/>
            <person name="Takatori N."/>
            <person name="Tokuoka M."/>
            <person name="Yagi K."/>
            <person name="Yoshizaki F."/>
            <person name="Wada S."/>
            <person name="Zhang C."/>
            <person name="Hyatt P.D."/>
            <person name="Larimer F."/>
            <person name="Detter C."/>
            <person name="Doggett N."/>
            <person name="Glavina T."/>
            <person name="Hawkins T."/>
            <person name="Richardson P."/>
            <person name="Lucas S."/>
            <person name="Kohara Y."/>
            <person name="Levine M."/>
            <person name="Satoh N."/>
            <person name="Rokhsar D.S."/>
        </authorList>
    </citation>
    <scope>NUCLEOTIDE SEQUENCE [LARGE SCALE GENOMIC DNA]</scope>
</reference>
<dbReference type="HOGENOM" id="CLU_2837719_0_0_1"/>
<accession>H2XKR0</accession>
<reference evidence="1" key="3">
    <citation type="submission" date="2025-08" db="UniProtKB">
        <authorList>
            <consortium name="Ensembl"/>
        </authorList>
    </citation>
    <scope>IDENTIFICATION</scope>
</reference>
<protein>
    <submittedName>
        <fullName evidence="1">Uncharacterized protein</fullName>
    </submittedName>
</protein>
<dbReference type="Ensembl" id="ENSCINT00000035678.1">
    <property type="protein sequence ID" value="ENSCINP00000030242.1"/>
    <property type="gene ID" value="ENSCING00000021791.1"/>
</dbReference>
<organism evidence="1 2">
    <name type="scientific">Ciona intestinalis</name>
    <name type="common">Transparent sea squirt</name>
    <name type="synonym">Ascidia intestinalis</name>
    <dbReference type="NCBI Taxonomy" id="7719"/>
    <lineage>
        <taxon>Eukaryota</taxon>
        <taxon>Metazoa</taxon>
        <taxon>Chordata</taxon>
        <taxon>Tunicata</taxon>
        <taxon>Ascidiacea</taxon>
        <taxon>Phlebobranchia</taxon>
        <taxon>Cionidae</taxon>
        <taxon>Ciona</taxon>
    </lineage>
</organism>
<keyword evidence="2" id="KW-1185">Reference proteome</keyword>
<dbReference type="AlphaFoldDB" id="H2XKR0"/>
<name>H2XKR0_CIOIN</name>
<sequence>AVAFGKIKRRLITVGCWGTRRLLRVITLRRDVRIPLITSLNCDCDLGRTQHFTTSIRKCHLCGRPC</sequence>
<dbReference type="Proteomes" id="UP000008144">
    <property type="component" value="Chromosome 1"/>
</dbReference>
<evidence type="ECO:0000313" key="1">
    <source>
        <dbReference type="Ensembl" id="ENSCINP00000030242.1"/>
    </source>
</evidence>